<name>A0A7J0DYE9_9ERIC</name>
<protein>
    <submittedName>
        <fullName evidence="1">Phototropin 2</fullName>
    </submittedName>
</protein>
<sequence length="234" mass="26132">MNGYQPSPRSMVGSAAYSLTQRLARLDKRQAAVCPLMGQLTRQGTCHTLSYKTSFSFRKIMQVEVSKHTEGVNEKALRPNGLPKSLIRYDARQKEEALGSITEVVQTLKHPRSHIQSIMQDTSAKHEGEELNLDYILPKPAEIENLSTPGRHTPLLDFRINVSRASSALEFGKKSRKSVRLSLMGDCTADVAYNHGCAAWFRREGVGILQLVDMVIFWNAAAVMAGQVEDNRFL</sequence>
<organism evidence="1 2">
    <name type="scientific">Actinidia rufa</name>
    <dbReference type="NCBI Taxonomy" id="165716"/>
    <lineage>
        <taxon>Eukaryota</taxon>
        <taxon>Viridiplantae</taxon>
        <taxon>Streptophyta</taxon>
        <taxon>Embryophyta</taxon>
        <taxon>Tracheophyta</taxon>
        <taxon>Spermatophyta</taxon>
        <taxon>Magnoliopsida</taxon>
        <taxon>eudicotyledons</taxon>
        <taxon>Gunneridae</taxon>
        <taxon>Pentapetalae</taxon>
        <taxon>asterids</taxon>
        <taxon>Ericales</taxon>
        <taxon>Actinidiaceae</taxon>
        <taxon>Actinidia</taxon>
    </lineage>
</organism>
<gene>
    <name evidence="1" type="ORF">Acr_00g0095490</name>
</gene>
<proteinExistence type="predicted"/>
<dbReference type="Proteomes" id="UP000585474">
    <property type="component" value="Unassembled WGS sequence"/>
</dbReference>
<dbReference type="EMBL" id="BJWL01000447">
    <property type="protein sequence ID" value="GFS45325.1"/>
    <property type="molecule type" value="Genomic_DNA"/>
</dbReference>
<keyword evidence="2" id="KW-1185">Reference proteome</keyword>
<dbReference type="OrthoDB" id="432483at2759"/>
<evidence type="ECO:0000313" key="2">
    <source>
        <dbReference type="Proteomes" id="UP000585474"/>
    </source>
</evidence>
<accession>A0A7J0DYE9</accession>
<comment type="caution">
    <text evidence="1">The sequence shown here is derived from an EMBL/GenBank/DDBJ whole genome shotgun (WGS) entry which is preliminary data.</text>
</comment>
<dbReference type="AlphaFoldDB" id="A0A7J0DYE9"/>
<reference evidence="2" key="1">
    <citation type="submission" date="2019-07" db="EMBL/GenBank/DDBJ databases">
        <title>De Novo Assembly of kiwifruit Actinidia rufa.</title>
        <authorList>
            <person name="Sugita-Konishi S."/>
            <person name="Sato K."/>
            <person name="Mori E."/>
            <person name="Abe Y."/>
            <person name="Kisaki G."/>
            <person name="Hamano K."/>
            <person name="Suezawa K."/>
            <person name="Otani M."/>
            <person name="Fukuda T."/>
            <person name="Manabe T."/>
            <person name="Gomi K."/>
            <person name="Tabuchi M."/>
            <person name="Akimitsu K."/>
            <person name="Kataoka I."/>
        </authorList>
    </citation>
    <scope>NUCLEOTIDE SEQUENCE [LARGE SCALE GENOMIC DNA]</scope>
    <source>
        <strain evidence="2">cv. Fuchu</strain>
    </source>
</reference>
<evidence type="ECO:0000313" key="1">
    <source>
        <dbReference type="EMBL" id="GFS45325.1"/>
    </source>
</evidence>